<reference evidence="2" key="1">
    <citation type="submission" date="2011-11" db="EMBL/GenBank/DDBJ databases">
        <title>Complete sequence of Paenibacillus terrae HPL-003.</title>
        <authorList>
            <person name="Shin S.H."/>
            <person name="Kim S."/>
            <person name="Kim J.Y."/>
        </authorList>
    </citation>
    <scope>NUCLEOTIDE SEQUENCE [LARGE SCALE GENOMIC DNA]</scope>
    <source>
        <strain evidence="2">HPL-003</strain>
    </source>
</reference>
<sequence>MLKSASLVKIKPGIAGAELARRLSDITLFDVYKAVNVEGAGNSQILS</sequence>
<organism evidence="1 2">
    <name type="scientific">Paenibacillus terrae (strain HPL-003)</name>
    <dbReference type="NCBI Taxonomy" id="985665"/>
    <lineage>
        <taxon>Bacteria</taxon>
        <taxon>Bacillati</taxon>
        <taxon>Bacillota</taxon>
        <taxon>Bacilli</taxon>
        <taxon>Bacillales</taxon>
        <taxon>Paenibacillaceae</taxon>
        <taxon>Paenibacillus</taxon>
    </lineage>
</organism>
<dbReference type="KEGG" id="pta:HPL003_08730"/>
<reference evidence="1 2" key="3">
    <citation type="journal article" date="2012" name="J. Bacteriol.">
        <title>Genome Sequence of Paenibacillus terrae HPL-003, a Xylanase-Producing Bacterium Isolated from Soil Found in Forest Residue.</title>
        <authorList>
            <person name="Shin S.H."/>
            <person name="Kim S."/>
            <person name="Kim J.Y."/>
            <person name="Song H.Y."/>
            <person name="Cho S.J."/>
            <person name="Kim D.R."/>
            <person name="Lee K.I."/>
            <person name="Lim H.K."/>
            <person name="Park N.J."/>
            <person name="Hwang I.T."/>
            <person name="Yang K.S."/>
        </authorList>
    </citation>
    <scope>NUCLEOTIDE SEQUENCE [LARGE SCALE GENOMIC DNA]</scope>
    <source>
        <strain evidence="1 2">HPL-003</strain>
    </source>
</reference>
<evidence type="ECO:0000313" key="1">
    <source>
        <dbReference type="EMBL" id="AET58509.1"/>
    </source>
</evidence>
<dbReference type="Proteomes" id="UP000005876">
    <property type="component" value="Chromosome"/>
</dbReference>
<gene>
    <name evidence="1" type="ordered locus">HPL003_08730</name>
</gene>
<dbReference type="AlphaFoldDB" id="G7VYI1"/>
<accession>G7VYI1</accession>
<name>G7VYI1_PAETH</name>
<protein>
    <submittedName>
        <fullName evidence="1">YwnA1</fullName>
    </submittedName>
</protein>
<dbReference type="HOGENOM" id="CLU_3171119_0_0_9"/>
<proteinExistence type="predicted"/>
<evidence type="ECO:0000313" key="2">
    <source>
        <dbReference type="Proteomes" id="UP000005876"/>
    </source>
</evidence>
<dbReference type="InterPro" id="IPR036388">
    <property type="entry name" value="WH-like_DNA-bd_sf"/>
</dbReference>
<reference key="2">
    <citation type="submission" date="2011-11" db="EMBL/GenBank/DDBJ databases">
        <authorList>
            <person name="Shin S.H."/>
            <person name="Kim S."/>
            <person name="Kim J.Y."/>
        </authorList>
    </citation>
    <scope>NUCLEOTIDE SEQUENCE</scope>
    <source>
        <strain>HPL-003</strain>
    </source>
</reference>
<dbReference type="Gene3D" id="1.10.10.10">
    <property type="entry name" value="Winged helix-like DNA-binding domain superfamily/Winged helix DNA-binding domain"/>
    <property type="match status" value="1"/>
</dbReference>
<dbReference type="EMBL" id="CP003107">
    <property type="protein sequence ID" value="AET58509.1"/>
    <property type="molecule type" value="Genomic_DNA"/>
</dbReference>